<name>A0ABV2S406_BRAJP</name>
<comment type="caution">
    <text evidence="2">The sequence shown here is derived from an EMBL/GenBank/DDBJ whole genome shotgun (WGS) entry which is preliminary data.</text>
</comment>
<accession>A0ABV2S406</accession>
<protein>
    <submittedName>
        <fullName evidence="2">Uncharacterized protein</fullName>
    </submittedName>
</protein>
<evidence type="ECO:0000313" key="2">
    <source>
        <dbReference type="EMBL" id="MET4723916.1"/>
    </source>
</evidence>
<evidence type="ECO:0000313" key="3">
    <source>
        <dbReference type="Proteomes" id="UP001549291"/>
    </source>
</evidence>
<evidence type="ECO:0000256" key="1">
    <source>
        <dbReference type="SAM" id="MobiDB-lite"/>
    </source>
</evidence>
<sequence length="106" mass="11027">MAAGEKGEARGVVAVTLGIIARLDRAIQYAETPVVLSRGRGVLDSPLSQGMTAEGEETPRLTSRWRPGYSNTASAAATDSALSVTVRSSAPACTVMFSAKKRASET</sequence>
<dbReference type="Proteomes" id="UP001549291">
    <property type="component" value="Unassembled WGS sequence"/>
</dbReference>
<gene>
    <name evidence="2" type="ORF">ABIF63_008022</name>
</gene>
<proteinExistence type="predicted"/>
<dbReference type="EMBL" id="JBEPTQ010000002">
    <property type="protein sequence ID" value="MET4723916.1"/>
    <property type="molecule type" value="Genomic_DNA"/>
</dbReference>
<keyword evidence="3" id="KW-1185">Reference proteome</keyword>
<reference evidence="2 3" key="1">
    <citation type="submission" date="2024-06" db="EMBL/GenBank/DDBJ databases">
        <title>Genomic Encyclopedia of Type Strains, Phase V (KMG-V): Genome sequencing to study the core and pangenomes of soil and plant-associated prokaryotes.</title>
        <authorList>
            <person name="Whitman W."/>
        </authorList>
    </citation>
    <scope>NUCLEOTIDE SEQUENCE [LARGE SCALE GENOMIC DNA]</scope>
    <source>
        <strain evidence="2 3">USDA 160</strain>
    </source>
</reference>
<organism evidence="2 3">
    <name type="scientific">Bradyrhizobium japonicum</name>
    <dbReference type="NCBI Taxonomy" id="375"/>
    <lineage>
        <taxon>Bacteria</taxon>
        <taxon>Pseudomonadati</taxon>
        <taxon>Pseudomonadota</taxon>
        <taxon>Alphaproteobacteria</taxon>
        <taxon>Hyphomicrobiales</taxon>
        <taxon>Nitrobacteraceae</taxon>
        <taxon>Bradyrhizobium</taxon>
    </lineage>
</organism>
<feature type="region of interest" description="Disordered" evidence="1">
    <location>
        <begin position="47"/>
        <end position="67"/>
    </location>
</feature>